<dbReference type="SUPFAM" id="SSF118215">
    <property type="entry name" value="Proton glutamate symport protein"/>
    <property type="match status" value="1"/>
</dbReference>
<dbReference type="OrthoDB" id="7778689at2"/>
<organism evidence="11 12">
    <name type="scientific">Vagococcus fessus</name>
    <dbReference type="NCBI Taxonomy" id="120370"/>
    <lineage>
        <taxon>Bacteria</taxon>
        <taxon>Bacillati</taxon>
        <taxon>Bacillota</taxon>
        <taxon>Bacilli</taxon>
        <taxon>Lactobacillales</taxon>
        <taxon>Enterococcaceae</taxon>
        <taxon>Vagococcus</taxon>
    </lineage>
</organism>
<keyword evidence="12" id="KW-1185">Reference proteome</keyword>
<dbReference type="Pfam" id="PF00375">
    <property type="entry name" value="SDF"/>
    <property type="match status" value="1"/>
</dbReference>
<keyword evidence="7 10" id="KW-1133">Transmembrane helix</keyword>
<dbReference type="PRINTS" id="PR00173">
    <property type="entry name" value="EDTRNSPORT"/>
</dbReference>
<comment type="subcellular location">
    <subcellularLocation>
        <location evidence="1">Membrane</location>
        <topology evidence="1">Multi-pass membrane protein</topology>
    </subcellularLocation>
</comment>
<dbReference type="InterPro" id="IPR036458">
    <property type="entry name" value="Na:dicarbo_symporter_sf"/>
</dbReference>
<feature type="transmembrane region" description="Helical" evidence="10">
    <location>
        <begin position="378"/>
        <end position="396"/>
    </location>
</feature>
<comment type="caution">
    <text evidence="11">The sequence shown here is derived from an EMBL/GenBank/DDBJ whole genome shotgun (WGS) entry which is preliminary data.</text>
</comment>
<evidence type="ECO:0000256" key="4">
    <source>
        <dbReference type="ARBA" id="ARBA00022448"/>
    </source>
</evidence>
<dbReference type="AlphaFoldDB" id="A0A430A7P6"/>
<keyword evidence="5 10" id="KW-0812">Transmembrane</keyword>
<dbReference type="PANTHER" id="PTHR42865">
    <property type="entry name" value="PROTON/GLUTAMATE-ASPARTATE SYMPORTER"/>
    <property type="match status" value="1"/>
</dbReference>
<evidence type="ECO:0000313" key="11">
    <source>
        <dbReference type="EMBL" id="RSU03132.1"/>
    </source>
</evidence>
<dbReference type="Gene3D" id="1.10.3860.10">
    <property type="entry name" value="Sodium:dicarboxylate symporter"/>
    <property type="match status" value="1"/>
</dbReference>
<reference evidence="11 12" key="1">
    <citation type="submission" date="2017-05" db="EMBL/GenBank/DDBJ databases">
        <title>Vagococcus spp. assemblies.</title>
        <authorList>
            <person name="Gulvik C.A."/>
        </authorList>
    </citation>
    <scope>NUCLEOTIDE SEQUENCE [LARGE SCALE GENOMIC DNA]</scope>
    <source>
        <strain evidence="11 12">CCUG 41755</strain>
    </source>
</reference>
<evidence type="ECO:0000256" key="6">
    <source>
        <dbReference type="ARBA" id="ARBA00022970"/>
    </source>
</evidence>
<evidence type="ECO:0000256" key="1">
    <source>
        <dbReference type="ARBA" id="ARBA00004141"/>
    </source>
</evidence>
<dbReference type="EMBL" id="NGJY01000002">
    <property type="protein sequence ID" value="RSU03132.1"/>
    <property type="molecule type" value="Genomic_DNA"/>
</dbReference>
<dbReference type="PANTHER" id="PTHR42865:SF5">
    <property type="entry name" value="L-CYSTINE TRANSPORTER TCYP"/>
    <property type="match status" value="1"/>
</dbReference>
<keyword evidence="6" id="KW-0029">Amino-acid transport</keyword>
<feature type="transmembrane region" description="Helical" evidence="10">
    <location>
        <begin position="127"/>
        <end position="147"/>
    </location>
</feature>
<feature type="transmembrane region" description="Helical" evidence="10">
    <location>
        <begin position="265"/>
        <end position="292"/>
    </location>
</feature>
<dbReference type="RefSeq" id="WP_126831344.1">
    <property type="nucleotide sequence ID" value="NZ_CBCRYB010000004.1"/>
</dbReference>
<evidence type="ECO:0000256" key="9">
    <source>
        <dbReference type="ARBA" id="ARBA00031293"/>
    </source>
</evidence>
<evidence type="ECO:0000256" key="10">
    <source>
        <dbReference type="SAM" id="Phobius"/>
    </source>
</evidence>
<keyword evidence="8 10" id="KW-0472">Membrane</keyword>
<name>A0A430A7P6_9ENTE</name>
<feature type="transmembrane region" description="Helical" evidence="10">
    <location>
        <begin position="345"/>
        <end position="366"/>
    </location>
</feature>
<comment type="similarity">
    <text evidence="2">Belongs to the dicarboxylate/amino acid:cation symporter (DAACS) (TC 2.A.23) family.</text>
</comment>
<evidence type="ECO:0000256" key="3">
    <source>
        <dbReference type="ARBA" id="ARBA00022031"/>
    </source>
</evidence>
<sequence length="470" mass="49610">MIDAPFFTQFLKVSNFYTIGAIALLIVAILFLKALKGKRVNFSKRMIIALVVGLAMGVVVDLIGSKSAVYTDYAQLEISTWYGLIGTGFLKLVQLLAVPVVFLSIIKVVIDVKGDRLKTLTGKTFTALLGTTAIAAAIGILVVKLYGLNGADFAGDLTEAKVESMSNIASQSFPEFFLNLIPSNIINVMGDNGSIVSVVIVAALFASAIRFLQVKKPDQVAPFVTLLDSLKVTVNSVLTNVIKLMPYGVVALVSNTIISKGIQSILGMLGFIAALYTGVIIMMLIYVVMLVLMGVSPVTFYKKAFTTLLFAFSSRSSVGTLPYTLKTLEDDMGVSQETSNFVGTLGTAVGMNGCAGVFPAMLGTLIASAAGAEMNFSFYVLVVVVVTVGSIGIAGVPGTATVAATVTLNGLGYGQHISSIGAIFGIDPIVDMGRTMLNVAGSMVSAIMVDKWEGTFDKEAFNRPVEAKEE</sequence>
<keyword evidence="4" id="KW-0813">Transport</keyword>
<feature type="transmembrane region" description="Helical" evidence="10">
    <location>
        <begin position="193"/>
        <end position="212"/>
    </location>
</feature>
<evidence type="ECO:0000256" key="2">
    <source>
        <dbReference type="ARBA" id="ARBA00006148"/>
    </source>
</evidence>
<dbReference type="GO" id="GO:0015184">
    <property type="term" value="F:L-cystine transmembrane transporter activity"/>
    <property type="evidence" value="ECO:0007669"/>
    <property type="project" value="TreeGrafter"/>
</dbReference>
<dbReference type="InterPro" id="IPR001991">
    <property type="entry name" value="Na-dicarboxylate_symporter"/>
</dbReference>
<accession>A0A430A7P6</accession>
<feature type="transmembrane region" description="Helical" evidence="10">
    <location>
        <begin position="47"/>
        <end position="69"/>
    </location>
</feature>
<dbReference type="Proteomes" id="UP000287101">
    <property type="component" value="Unassembled WGS sequence"/>
</dbReference>
<gene>
    <name evidence="11" type="ORF">CBF31_05280</name>
</gene>
<protein>
    <recommendedName>
        <fullName evidence="3">L-cystine uptake protein TcyP</fullName>
    </recommendedName>
    <alternativeName>
        <fullName evidence="9">Transporter of cystine TcyP</fullName>
    </alternativeName>
</protein>
<feature type="transmembrane region" description="Helical" evidence="10">
    <location>
        <begin position="16"/>
        <end position="35"/>
    </location>
</feature>
<dbReference type="GO" id="GO:0005886">
    <property type="term" value="C:plasma membrane"/>
    <property type="evidence" value="ECO:0007669"/>
    <property type="project" value="TreeGrafter"/>
</dbReference>
<evidence type="ECO:0000256" key="5">
    <source>
        <dbReference type="ARBA" id="ARBA00022692"/>
    </source>
</evidence>
<evidence type="ECO:0000313" key="12">
    <source>
        <dbReference type="Proteomes" id="UP000287101"/>
    </source>
</evidence>
<evidence type="ECO:0000256" key="8">
    <source>
        <dbReference type="ARBA" id="ARBA00023136"/>
    </source>
</evidence>
<evidence type="ECO:0000256" key="7">
    <source>
        <dbReference type="ARBA" id="ARBA00022989"/>
    </source>
</evidence>
<dbReference type="GO" id="GO:0015293">
    <property type="term" value="F:symporter activity"/>
    <property type="evidence" value="ECO:0007669"/>
    <property type="project" value="InterPro"/>
</dbReference>
<proteinExistence type="inferred from homology"/>
<feature type="transmembrane region" description="Helical" evidence="10">
    <location>
        <begin position="232"/>
        <end position="253"/>
    </location>
</feature>
<feature type="transmembrane region" description="Helical" evidence="10">
    <location>
        <begin position="81"/>
        <end position="106"/>
    </location>
</feature>